<evidence type="ECO:0000313" key="1">
    <source>
        <dbReference type="EMBL" id="JAH03132.1"/>
    </source>
</evidence>
<proteinExistence type="predicted"/>
<organism evidence="1">
    <name type="scientific">Anguilla anguilla</name>
    <name type="common">European freshwater eel</name>
    <name type="synonym">Muraena anguilla</name>
    <dbReference type="NCBI Taxonomy" id="7936"/>
    <lineage>
        <taxon>Eukaryota</taxon>
        <taxon>Metazoa</taxon>
        <taxon>Chordata</taxon>
        <taxon>Craniata</taxon>
        <taxon>Vertebrata</taxon>
        <taxon>Euteleostomi</taxon>
        <taxon>Actinopterygii</taxon>
        <taxon>Neopterygii</taxon>
        <taxon>Teleostei</taxon>
        <taxon>Anguilliformes</taxon>
        <taxon>Anguillidae</taxon>
        <taxon>Anguilla</taxon>
    </lineage>
</organism>
<protein>
    <submittedName>
        <fullName evidence="1">Uncharacterized protein</fullName>
    </submittedName>
</protein>
<reference evidence="1" key="2">
    <citation type="journal article" date="2015" name="Fish Shellfish Immunol.">
        <title>Early steps in the European eel (Anguilla anguilla)-Vibrio vulnificus interaction in the gills: Role of the RtxA13 toxin.</title>
        <authorList>
            <person name="Callol A."/>
            <person name="Pajuelo D."/>
            <person name="Ebbesson L."/>
            <person name="Teles M."/>
            <person name="MacKenzie S."/>
            <person name="Amaro C."/>
        </authorList>
    </citation>
    <scope>NUCLEOTIDE SEQUENCE</scope>
</reference>
<accession>A0A0E9PFS4</accession>
<reference evidence="1" key="1">
    <citation type="submission" date="2014-11" db="EMBL/GenBank/DDBJ databases">
        <authorList>
            <person name="Amaro Gonzalez C."/>
        </authorList>
    </citation>
    <scope>NUCLEOTIDE SEQUENCE</scope>
</reference>
<name>A0A0E9PFS4_ANGAN</name>
<dbReference type="EMBL" id="GBXM01105445">
    <property type="protein sequence ID" value="JAH03132.1"/>
    <property type="molecule type" value="Transcribed_RNA"/>
</dbReference>
<sequence>MRISPYPHC</sequence>